<sequence length="433" mass="49378">MPKYLSISLSVAIFLAFGYVLFQNALNAPSFDDYDTTVNFIRRFFFEHFDLQTRLKVLLSRQNEHRIFLSKSLAATYYRTFGELNFRSLVLIQNIFLVAFFALLLVVMYSKKRLSPVMALWAAVFIFSLAFWQDTFYYWGGIQHYTVFFFSFSALYLLDRAQRIMSSSFFLAFLAGGLAVLSFGNGFIALLLGCFILFAQQKRQMLAVWALWTAALVAFSFLPRPDSAPAPGEPFHFDWMLRLLLTFAGSFVYINPSSGQHLNILLCMAVGFAVLAFWGWLLLKGYALKEPLLYALLSLPLLTGIIIAISRFESKAAGGIAPRYMFFTGSIPVILVLILLDLKILKTAHLGRLAAAGVLLWGAVFYHNLRDLHQMNDEITVTLRQWENDRNTPLIYYKDSREYSEILGWAVARKVVSIPEKSRNNATDETTRN</sequence>
<evidence type="ECO:0008006" key="4">
    <source>
        <dbReference type="Google" id="ProtNLM"/>
    </source>
</evidence>
<dbReference type="Proteomes" id="UP000002011">
    <property type="component" value="Chromosome"/>
</dbReference>
<feature type="transmembrane region" description="Helical" evidence="1">
    <location>
        <begin position="292"/>
        <end position="312"/>
    </location>
</feature>
<evidence type="ECO:0000313" key="2">
    <source>
        <dbReference type="EMBL" id="ACT95069.1"/>
    </source>
</evidence>
<name>C6VXN6_DYAFD</name>
<dbReference type="eggNOG" id="ENOG50345EH">
    <property type="taxonomic scope" value="Bacteria"/>
</dbReference>
<feature type="transmembrane region" description="Helical" evidence="1">
    <location>
        <begin position="114"/>
        <end position="132"/>
    </location>
</feature>
<feature type="transmembrane region" description="Helical" evidence="1">
    <location>
        <begin position="205"/>
        <end position="223"/>
    </location>
</feature>
<feature type="transmembrane region" description="Helical" evidence="1">
    <location>
        <begin position="235"/>
        <end position="254"/>
    </location>
</feature>
<feature type="transmembrane region" description="Helical" evidence="1">
    <location>
        <begin position="349"/>
        <end position="369"/>
    </location>
</feature>
<keyword evidence="1" id="KW-0472">Membrane</keyword>
<organism evidence="2 3">
    <name type="scientific">Dyadobacter fermentans (strain ATCC 700827 / DSM 18053 / CIP 107007 / KCTC 52180 / NS114)</name>
    <dbReference type="NCBI Taxonomy" id="471854"/>
    <lineage>
        <taxon>Bacteria</taxon>
        <taxon>Pseudomonadati</taxon>
        <taxon>Bacteroidota</taxon>
        <taxon>Cytophagia</taxon>
        <taxon>Cytophagales</taxon>
        <taxon>Spirosomataceae</taxon>
        <taxon>Dyadobacter</taxon>
    </lineage>
</organism>
<dbReference type="HOGENOM" id="CLU_632721_0_0_10"/>
<keyword evidence="1" id="KW-0812">Transmembrane</keyword>
<dbReference type="OrthoDB" id="951280at2"/>
<feature type="transmembrane region" description="Helical" evidence="1">
    <location>
        <begin position="138"/>
        <end position="158"/>
    </location>
</feature>
<feature type="transmembrane region" description="Helical" evidence="1">
    <location>
        <begin position="324"/>
        <end position="342"/>
    </location>
</feature>
<feature type="transmembrane region" description="Helical" evidence="1">
    <location>
        <begin position="260"/>
        <end position="283"/>
    </location>
</feature>
<evidence type="ECO:0000313" key="3">
    <source>
        <dbReference type="Proteomes" id="UP000002011"/>
    </source>
</evidence>
<keyword evidence="1" id="KW-1133">Transmembrane helix</keyword>
<feature type="transmembrane region" description="Helical" evidence="1">
    <location>
        <begin position="86"/>
        <end position="107"/>
    </location>
</feature>
<evidence type="ECO:0000256" key="1">
    <source>
        <dbReference type="SAM" id="Phobius"/>
    </source>
</evidence>
<protein>
    <recommendedName>
        <fullName evidence="4">Glycosyltransferase RgtA/B/C/D-like domain-containing protein</fullName>
    </recommendedName>
</protein>
<dbReference type="RefSeq" id="WP_015813313.1">
    <property type="nucleotide sequence ID" value="NC_013037.1"/>
</dbReference>
<dbReference type="EMBL" id="CP001619">
    <property type="protein sequence ID" value="ACT95069.1"/>
    <property type="molecule type" value="Genomic_DNA"/>
</dbReference>
<dbReference type="KEGG" id="dfe:Dfer_3865"/>
<reference evidence="2 3" key="1">
    <citation type="journal article" date="2009" name="Stand. Genomic Sci.">
        <title>Complete genome sequence of Dyadobacter fermentans type strain (NS114).</title>
        <authorList>
            <person name="Lang E."/>
            <person name="Lapidus A."/>
            <person name="Chertkov O."/>
            <person name="Brettin T."/>
            <person name="Detter J.C."/>
            <person name="Han C."/>
            <person name="Copeland A."/>
            <person name="Glavina Del Rio T."/>
            <person name="Nolan M."/>
            <person name="Chen F."/>
            <person name="Lucas S."/>
            <person name="Tice H."/>
            <person name="Cheng J.F."/>
            <person name="Land M."/>
            <person name="Hauser L."/>
            <person name="Chang Y.J."/>
            <person name="Jeffries C.D."/>
            <person name="Kopitz M."/>
            <person name="Bruce D."/>
            <person name="Goodwin L."/>
            <person name="Pitluck S."/>
            <person name="Ovchinnikova G."/>
            <person name="Pati A."/>
            <person name="Ivanova N."/>
            <person name="Mavrommatis K."/>
            <person name="Chen A."/>
            <person name="Palaniappan K."/>
            <person name="Chain P."/>
            <person name="Bristow J."/>
            <person name="Eisen J.A."/>
            <person name="Markowitz V."/>
            <person name="Hugenholtz P."/>
            <person name="Goker M."/>
            <person name="Rohde M."/>
            <person name="Kyrpides N.C."/>
            <person name="Klenk H.P."/>
        </authorList>
    </citation>
    <scope>NUCLEOTIDE SEQUENCE [LARGE SCALE GENOMIC DNA]</scope>
    <source>
        <strain evidence="3">ATCC 700827 / DSM 18053 / CIP 107007 / KCTC 52180 / NS114</strain>
    </source>
</reference>
<dbReference type="AlphaFoldDB" id="C6VXN6"/>
<dbReference type="STRING" id="471854.Dfer_3865"/>
<gene>
    <name evidence="2" type="ordered locus">Dfer_3865</name>
</gene>
<keyword evidence="3" id="KW-1185">Reference proteome</keyword>
<accession>C6VXN6</accession>
<proteinExistence type="predicted"/>
<feature type="transmembrane region" description="Helical" evidence="1">
    <location>
        <begin position="170"/>
        <end position="199"/>
    </location>
</feature>